<dbReference type="AlphaFoldDB" id="A0AA41ZCR4"/>
<name>A0AA41ZCR4_9SPHN</name>
<protein>
    <submittedName>
        <fullName evidence="2">Glycosyltransferase</fullName>
    </submittedName>
</protein>
<reference evidence="2" key="1">
    <citation type="submission" date="2022-06" db="EMBL/GenBank/DDBJ databases">
        <title>Sphingomonas sp. nov. isolated from rhizosphere soil of tomato.</title>
        <authorList>
            <person name="Dong H."/>
            <person name="Gao R."/>
        </authorList>
    </citation>
    <scope>NUCLEOTIDE SEQUENCE</scope>
    <source>
        <strain evidence="2">MMSM24</strain>
    </source>
</reference>
<proteinExistence type="predicted"/>
<dbReference type="SUPFAM" id="SSF53448">
    <property type="entry name" value="Nucleotide-diphospho-sugar transferases"/>
    <property type="match status" value="1"/>
</dbReference>
<dbReference type="InterPro" id="IPR029044">
    <property type="entry name" value="Nucleotide-diphossugar_trans"/>
</dbReference>
<organism evidence="2 3">
    <name type="scientific">Sphingomonas lycopersici</name>
    <dbReference type="NCBI Taxonomy" id="2951807"/>
    <lineage>
        <taxon>Bacteria</taxon>
        <taxon>Pseudomonadati</taxon>
        <taxon>Pseudomonadota</taxon>
        <taxon>Alphaproteobacteria</taxon>
        <taxon>Sphingomonadales</taxon>
        <taxon>Sphingomonadaceae</taxon>
        <taxon>Sphingomonas</taxon>
    </lineage>
</organism>
<dbReference type="InterPro" id="IPR050834">
    <property type="entry name" value="Glycosyltransf_2"/>
</dbReference>
<evidence type="ECO:0000259" key="1">
    <source>
        <dbReference type="Pfam" id="PF00535"/>
    </source>
</evidence>
<evidence type="ECO:0000313" key="2">
    <source>
        <dbReference type="EMBL" id="MCW6537284.1"/>
    </source>
</evidence>
<comment type="caution">
    <text evidence="2">The sequence shown here is derived from an EMBL/GenBank/DDBJ whole genome shotgun (WGS) entry which is preliminary data.</text>
</comment>
<dbReference type="CDD" id="cd06433">
    <property type="entry name" value="GT_2_WfgS_like"/>
    <property type="match status" value="1"/>
</dbReference>
<dbReference type="Gene3D" id="3.90.550.10">
    <property type="entry name" value="Spore Coat Polysaccharide Biosynthesis Protein SpsA, Chain A"/>
    <property type="match status" value="1"/>
</dbReference>
<dbReference type="PANTHER" id="PTHR43685">
    <property type="entry name" value="GLYCOSYLTRANSFERASE"/>
    <property type="match status" value="1"/>
</dbReference>
<dbReference type="Proteomes" id="UP001165565">
    <property type="component" value="Unassembled WGS sequence"/>
</dbReference>
<sequence length="256" mass="28840">MSAENSLVVSLVTAAFNRERTIGQAVESVRHQTYPAIEHIIIDGGSRDNTVRIARAAARKGAIISSEPDDGIYDAFNKGVKRASGDVIGFVHSDDFLAADDVIAKVVNAFADPKVDAVYGDLDYVLADDPSRVLRRWRSGAFERRKLGRGWMPPHPALFLRRRIYERYGYFDTEFDIAADYEFILRIFSQPQFTASYINETFVKMRIGGVSNKSLKNIVKKTSEDLRSLKRHNIGGIYALFIKNLSKTGQFINLRK</sequence>
<keyword evidence="3" id="KW-1185">Reference proteome</keyword>
<dbReference type="InterPro" id="IPR001173">
    <property type="entry name" value="Glyco_trans_2-like"/>
</dbReference>
<dbReference type="RefSeq" id="WP_265271232.1">
    <property type="nucleotide sequence ID" value="NZ_JANFAV010000020.1"/>
</dbReference>
<dbReference type="PANTHER" id="PTHR43685:SF2">
    <property type="entry name" value="GLYCOSYLTRANSFERASE 2-LIKE DOMAIN-CONTAINING PROTEIN"/>
    <property type="match status" value="1"/>
</dbReference>
<accession>A0AA41ZCR4</accession>
<dbReference type="EMBL" id="JANFAV010000020">
    <property type="protein sequence ID" value="MCW6537284.1"/>
    <property type="molecule type" value="Genomic_DNA"/>
</dbReference>
<evidence type="ECO:0000313" key="3">
    <source>
        <dbReference type="Proteomes" id="UP001165565"/>
    </source>
</evidence>
<gene>
    <name evidence="2" type="ORF">NEE01_21105</name>
</gene>
<dbReference type="Pfam" id="PF00535">
    <property type="entry name" value="Glycos_transf_2"/>
    <property type="match status" value="1"/>
</dbReference>
<feature type="domain" description="Glycosyltransferase 2-like" evidence="1">
    <location>
        <begin position="10"/>
        <end position="162"/>
    </location>
</feature>